<evidence type="ECO:0000256" key="8">
    <source>
        <dbReference type="ARBA" id="ARBA00022741"/>
    </source>
</evidence>
<evidence type="ECO:0000313" key="13">
    <source>
        <dbReference type="Proteomes" id="UP000036426"/>
    </source>
</evidence>
<dbReference type="EC" id="6.3.2.3" evidence="4"/>
<dbReference type="PIRSF" id="PIRSF001558">
    <property type="entry name" value="GSHase"/>
    <property type="match status" value="1"/>
</dbReference>
<comment type="caution">
    <text evidence="12">The sequence shown here is derived from an EMBL/GenBank/DDBJ whole genome shotgun (WGS) entry which is preliminary data.</text>
</comment>
<dbReference type="AlphaFoldDB" id="A0A0J1GPF3"/>
<dbReference type="SUPFAM" id="SSF56059">
    <property type="entry name" value="Glutathione synthetase ATP-binding domain-like"/>
    <property type="match status" value="1"/>
</dbReference>
<evidence type="ECO:0000256" key="2">
    <source>
        <dbReference type="ARBA" id="ARBA00004965"/>
    </source>
</evidence>
<dbReference type="Gene3D" id="3.30.1490.50">
    <property type="match status" value="1"/>
</dbReference>
<comment type="similarity">
    <text evidence="3">Belongs to the eukaryotic GSH synthase family.</text>
</comment>
<dbReference type="InterPro" id="IPR004887">
    <property type="entry name" value="GSH_synth_subst-bd"/>
</dbReference>
<gene>
    <name evidence="12" type="ORF">ABT58_08845</name>
</gene>
<dbReference type="SUPFAM" id="SSF52440">
    <property type="entry name" value="PreATP-grasp domain"/>
    <property type="match status" value="1"/>
</dbReference>
<comment type="pathway">
    <text evidence="2">Sulfur metabolism; glutathione biosynthesis; glutathione from L-cysteine and L-glutamate: step 2/2.</text>
</comment>
<dbReference type="PANTHER" id="PTHR11130:SF0">
    <property type="entry name" value="GLUTATHIONE SYNTHETASE"/>
    <property type="match status" value="1"/>
</dbReference>
<dbReference type="OrthoDB" id="5590030at2"/>
<keyword evidence="6" id="KW-0317">Glutathione biosynthesis</keyword>
<dbReference type="GO" id="GO:0005829">
    <property type="term" value="C:cytosol"/>
    <property type="evidence" value="ECO:0007669"/>
    <property type="project" value="TreeGrafter"/>
</dbReference>
<dbReference type="EMBL" id="LDOV01000016">
    <property type="protein sequence ID" value="KLV01289.1"/>
    <property type="molecule type" value="Genomic_DNA"/>
</dbReference>
<accession>A0A0J1GPF3</accession>
<keyword evidence="7" id="KW-0479">Metal-binding</keyword>
<dbReference type="RefSeq" id="WP_047874089.1">
    <property type="nucleotide sequence ID" value="NZ_BMYC01000009.1"/>
</dbReference>
<sequence length="481" mass="53852">MPFPSPSMIEDACEWAIMHGVAFRQADNTARHCPFSLAPMTMEREVYQHLRRVTPLITKLISGVSEDHDFLQATLGNMANADPFFGRLMQLHQQAHGTSDARLTPARQPLLLMRTDFMDDRQHGAKVIEFNGIAAGMGPFGQRATEFHAYLQEQWPQVYQNWLEDNNATPADNQGLNQLAYAIATTARRIQADFHGEGKPTFLMVVQKNEDNVYDQHLLEVALQQLGVRTVRRTFEQLSNQLSTGADQRLLLADIGPIDVVYLRAGYQYSDYCAPELNEAICCHTLSQTRLFIEQHQVAVNATFSQQLATSKAMQMHLTMMPAADYARWGLTLAEAELVQSVLADMKPVNAQNIAWFTHEARQEEWVLKNQGEGGGHCVFGAEIAEKLAQLPEEDYDAWALMQRLYPHEREVPTVAVRDSQPSLVTDLVSEIGLFTAYFNGEPVTELDGYAGYLIRSKPASENEGGIHSGKGILDSLTLID</sequence>
<reference evidence="12 13" key="1">
    <citation type="submission" date="2015-05" db="EMBL/GenBank/DDBJ databases">
        <title>Photobacterium galathea sp. nov.</title>
        <authorList>
            <person name="Machado H."/>
            <person name="Gram L."/>
        </authorList>
    </citation>
    <scope>NUCLEOTIDE SEQUENCE [LARGE SCALE GENOMIC DNA]</scope>
    <source>
        <strain evidence="12 13">DSM 25995</strain>
    </source>
</reference>
<dbReference type="Pfam" id="PF03199">
    <property type="entry name" value="GSH_synthase"/>
    <property type="match status" value="1"/>
</dbReference>
<evidence type="ECO:0000256" key="1">
    <source>
        <dbReference type="ARBA" id="ARBA00001946"/>
    </source>
</evidence>
<evidence type="ECO:0000256" key="9">
    <source>
        <dbReference type="ARBA" id="ARBA00022840"/>
    </source>
</evidence>
<dbReference type="Gene3D" id="3.40.50.1760">
    <property type="entry name" value="Glutathione synthase, substrate-binding domain superfamily, eukaryotic"/>
    <property type="match status" value="1"/>
</dbReference>
<dbReference type="PATRIC" id="fig|754436.4.peg.1866"/>
<dbReference type="GO" id="GO:0004363">
    <property type="term" value="F:glutathione synthase activity"/>
    <property type="evidence" value="ECO:0007669"/>
    <property type="project" value="UniProtKB-EC"/>
</dbReference>
<organism evidence="12 13">
    <name type="scientific">Photobacterium aphoticum</name>
    <dbReference type="NCBI Taxonomy" id="754436"/>
    <lineage>
        <taxon>Bacteria</taxon>
        <taxon>Pseudomonadati</taxon>
        <taxon>Pseudomonadota</taxon>
        <taxon>Gammaproteobacteria</taxon>
        <taxon>Vibrionales</taxon>
        <taxon>Vibrionaceae</taxon>
        <taxon>Photobacterium</taxon>
    </lineage>
</organism>
<feature type="domain" description="Glutathione synthase substrate-binding" evidence="11">
    <location>
        <begin position="201"/>
        <end position="309"/>
    </location>
</feature>
<dbReference type="InterPro" id="IPR037013">
    <property type="entry name" value="GSH-S_sub-bd_sf"/>
</dbReference>
<evidence type="ECO:0000256" key="4">
    <source>
        <dbReference type="ARBA" id="ARBA00012214"/>
    </source>
</evidence>
<dbReference type="Proteomes" id="UP000036426">
    <property type="component" value="Unassembled WGS sequence"/>
</dbReference>
<dbReference type="InterPro" id="IPR014049">
    <property type="entry name" value="Glutathione_synthase_N_euk"/>
</dbReference>
<protein>
    <recommendedName>
        <fullName evidence="4">glutathione synthase</fullName>
        <ecNumber evidence="4">6.3.2.3</ecNumber>
    </recommendedName>
</protein>
<dbReference type="Gene3D" id="3.30.470.20">
    <property type="entry name" value="ATP-grasp fold, B domain"/>
    <property type="match status" value="1"/>
</dbReference>
<keyword evidence="8" id="KW-0547">Nucleotide-binding</keyword>
<keyword evidence="5" id="KW-0436">Ligase</keyword>
<dbReference type="Gene3D" id="3.30.1490.80">
    <property type="match status" value="1"/>
</dbReference>
<dbReference type="InterPro" id="IPR005615">
    <property type="entry name" value="Glutathione_synthase"/>
</dbReference>
<dbReference type="GO" id="GO:0043295">
    <property type="term" value="F:glutathione binding"/>
    <property type="evidence" value="ECO:0007669"/>
    <property type="project" value="TreeGrafter"/>
</dbReference>
<keyword evidence="10" id="KW-0460">Magnesium</keyword>
<name>A0A0J1GPF3_9GAMM</name>
<evidence type="ECO:0000256" key="7">
    <source>
        <dbReference type="ARBA" id="ARBA00022723"/>
    </source>
</evidence>
<dbReference type="InterPro" id="IPR014042">
    <property type="entry name" value="Glutathione_synthase_a-hlx"/>
</dbReference>
<evidence type="ECO:0000313" key="12">
    <source>
        <dbReference type="EMBL" id="KLV01289.1"/>
    </source>
</evidence>
<dbReference type="PANTHER" id="PTHR11130">
    <property type="entry name" value="GLUTATHIONE SYNTHETASE"/>
    <property type="match status" value="1"/>
</dbReference>
<dbReference type="GO" id="GO:0005524">
    <property type="term" value="F:ATP binding"/>
    <property type="evidence" value="ECO:0007669"/>
    <property type="project" value="UniProtKB-KW"/>
</dbReference>
<keyword evidence="13" id="KW-1185">Reference proteome</keyword>
<dbReference type="UniPathway" id="UPA00142">
    <property type="reaction ID" value="UER00210"/>
</dbReference>
<dbReference type="Pfam" id="PF03917">
    <property type="entry name" value="GSH_synth_ATP"/>
    <property type="match status" value="1"/>
</dbReference>
<evidence type="ECO:0000256" key="5">
    <source>
        <dbReference type="ARBA" id="ARBA00022598"/>
    </source>
</evidence>
<dbReference type="GO" id="GO:0046872">
    <property type="term" value="F:metal ion binding"/>
    <property type="evidence" value="ECO:0007669"/>
    <property type="project" value="UniProtKB-KW"/>
</dbReference>
<evidence type="ECO:0000259" key="11">
    <source>
        <dbReference type="Pfam" id="PF03199"/>
    </source>
</evidence>
<proteinExistence type="inferred from homology"/>
<evidence type="ECO:0000256" key="3">
    <source>
        <dbReference type="ARBA" id="ARBA00010385"/>
    </source>
</evidence>
<dbReference type="InterPro" id="IPR014709">
    <property type="entry name" value="Glutathione_synthase_C_euk"/>
</dbReference>
<comment type="cofactor">
    <cofactor evidence="1">
        <name>Mg(2+)</name>
        <dbReference type="ChEBI" id="CHEBI:18420"/>
    </cofactor>
</comment>
<keyword evidence="9" id="KW-0067">ATP-binding</keyword>
<evidence type="ECO:0000256" key="6">
    <source>
        <dbReference type="ARBA" id="ARBA00022684"/>
    </source>
</evidence>
<evidence type="ECO:0000256" key="10">
    <source>
        <dbReference type="ARBA" id="ARBA00022842"/>
    </source>
</evidence>
<dbReference type="InterPro" id="IPR016185">
    <property type="entry name" value="PreATP-grasp_dom_sf"/>
</dbReference>
<dbReference type="Gene3D" id="1.10.1080.10">
    <property type="entry name" value="Glutathione Synthetase, Chain A, domain 3"/>
    <property type="match status" value="1"/>
</dbReference>